<evidence type="ECO:0000313" key="1">
    <source>
        <dbReference type="EMBL" id="SBS78679.1"/>
    </source>
</evidence>
<accession>A0A1Y5PMW2</accession>
<name>A0A1Y5PMW2_9MYCO</name>
<dbReference type="EMBL" id="FLQS01000056">
    <property type="protein sequence ID" value="SBS78679.1"/>
    <property type="molecule type" value="Genomic_DNA"/>
</dbReference>
<reference evidence="1" key="1">
    <citation type="submission" date="2016-03" db="EMBL/GenBank/DDBJ databases">
        <authorList>
            <person name="Ploux O."/>
        </authorList>
    </citation>
    <scope>NUCLEOTIDE SEQUENCE</scope>
    <source>
        <strain evidence="1">UC10</strain>
    </source>
</reference>
<protein>
    <submittedName>
        <fullName evidence="1">Uncharacterized protein</fullName>
    </submittedName>
</protein>
<dbReference type="AlphaFoldDB" id="A0A1Y5PMW2"/>
<organism evidence="1">
    <name type="scientific">uncultured Mycobacterium sp</name>
    <dbReference type="NCBI Taxonomy" id="171292"/>
    <lineage>
        <taxon>Bacteria</taxon>
        <taxon>Bacillati</taxon>
        <taxon>Actinomycetota</taxon>
        <taxon>Actinomycetes</taxon>
        <taxon>Mycobacteriales</taxon>
        <taxon>Mycobacteriaceae</taxon>
        <taxon>Mycobacterium</taxon>
        <taxon>environmental samples</taxon>
    </lineage>
</organism>
<gene>
    <name evidence="1" type="ORF">MHPYR_60167</name>
</gene>
<sequence length="97" mass="9674">MASKKSCRWASSPAYFLATSGVSNSHAWRVSAAPAGAALVGDAPVGAAPVTLAGAALVTVVAGGGELGLWHPVIAAMAAALMNVANRIRVDIRPPRA</sequence>
<proteinExistence type="predicted"/>